<dbReference type="EMBL" id="FN667741">
    <property type="protein sequence ID" value="CBJ79778.1"/>
    <property type="molecule type" value="Genomic_DNA"/>
</dbReference>
<dbReference type="HOGENOM" id="CLU_212280_0_0_6"/>
<organism evidence="2 3">
    <name type="scientific">Xenorhabdus bovienii (strain SS-2004)</name>
    <name type="common">Xenorhabdus nematophila subsp. bovienii</name>
    <dbReference type="NCBI Taxonomy" id="406818"/>
    <lineage>
        <taxon>Bacteria</taxon>
        <taxon>Pseudomonadati</taxon>
        <taxon>Pseudomonadota</taxon>
        <taxon>Gammaproteobacteria</taxon>
        <taxon>Enterobacterales</taxon>
        <taxon>Morganellaceae</taxon>
        <taxon>Xenorhabdus</taxon>
    </lineage>
</organism>
<dbReference type="KEGG" id="xbo:XBJ1_0637"/>
<evidence type="ECO:0000313" key="3">
    <source>
        <dbReference type="Proteomes" id="UP000002045"/>
    </source>
</evidence>
<reference evidence="2" key="1">
    <citation type="journal article" date="2011" name="PLoS ONE">
        <title>The entomopathogenic bacterial endosymbionts xenorhabdus and photorhabdus: convergent lifestyles from divergent genomes.</title>
        <authorList>
            <person name="Chaston J.M."/>
            <person name="Suen G."/>
            <person name="Tucker S.L."/>
            <person name="Andersen A.W."/>
            <person name="Bhasin A."/>
            <person name="Bode E."/>
            <person name="Bode H.B."/>
            <person name="Brachmann A.O."/>
            <person name="Cowles C.E."/>
            <person name="Cowles K.N."/>
            <person name="Darby C."/>
            <person name="de Leon L."/>
            <person name="Drace K."/>
            <person name="Du Z."/>
            <person name="Givaudan A."/>
            <person name="Herbert Tran E.E."/>
            <person name="Jewell K.A."/>
            <person name="Knack J.J."/>
            <person name="Krasomil-Osterfeld K.C."/>
            <person name="Kukor R."/>
            <person name="Lanois A."/>
            <person name="Latreille P."/>
            <person name="Leimgruber N.K."/>
            <person name="Lipke C.M."/>
            <person name="Liu R."/>
            <person name="Lu X."/>
            <person name="Martens E.C."/>
            <person name="Marri P.R."/>
            <person name="Medigue C."/>
            <person name="Menard M.L."/>
            <person name="Miller N.M."/>
            <person name="Morales-Soto N."/>
            <person name="Norton S."/>
            <person name="Ogier J.C."/>
            <person name="Orchard S.S."/>
            <person name="Park D."/>
            <person name="Park Y."/>
            <person name="Qurollo B.A."/>
            <person name="Sugar D.R."/>
            <person name="Richards G.R."/>
            <person name="Rouy Z."/>
            <person name="Slominski B."/>
            <person name="Slominski K."/>
            <person name="Snyder H."/>
            <person name="Tjaden B.C."/>
            <person name="van der Hoeven R."/>
            <person name="Welch R.D."/>
            <person name="Wheeler C."/>
            <person name="Xiang B."/>
            <person name="Barbazuk B."/>
            <person name="Gaudriault S."/>
            <person name="Goodner B."/>
            <person name="Slater S.C."/>
            <person name="Forst S."/>
            <person name="Goldman B.S."/>
            <person name="Goodrich-Blair H."/>
        </authorList>
    </citation>
    <scope>NUCLEOTIDE SEQUENCE [LARGE SCALE GENOMIC DNA]</scope>
    <source>
        <strain evidence="2">SS-2004</strain>
    </source>
</reference>
<feature type="signal peptide" evidence="1">
    <location>
        <begin position="1"/>
        <end position="25"/>
    </location>
</feature>
<protein>
    <recommendedName>
        <fullName evidence="4">Cyclic lactone autoinducer peptide</fullName>
    </recommendedName>
</protein>
<proteinExistence type="predicted"/>
<dbReference type="Proteomes" id="UP000002045">
    <property type="component" value="Chromosome"/>
</dbReference>
<evidence type="ECO:0000313" key="2">
    <source>
        <dbReference type="EMBL" id="CBJ79778.1"/>
    </source>
</evidence>
<feature type="chain" id="PRO_5003051809" description="Cyclic lactone autoinducer peptide" evidence="1">
    <location>
        <begin position="26"/>
        <end position="54"/>
    </location>
</feature>
<dbReference type="RefSeq" id="WP_012987229.1">
    <property type="nucleotide sequence ID" value="NC_013892.1"/>
</dbReference>
<name>D3UZD5_XENBS</name>
<sequence length="54" mass="5950">MKKYILSCLLAGVTLLSSMQSYALACNFFPPDSQAWKACTEVCKLVFSPSICLK</sequence>
<evidence type="ECO:0000256" key="1">
    <source>
        <dbReference type="SAM" id="SignalP"/>
    </source>
</evidence>
<keyword evidence="1" id="KW-0732">Signal</keyword>
<dbReference type="AlphaFoldDB" id="D3UZD5"/>
<gene>
    <name evidence="2" type="ordered locus">XBJ1_0637</name>
</gene>
<accession>D3UZD5</accession>
<evidence type="ECO:0008006" key="4">
    <source>
        <dbReference type="Google" id="ProtNLM"/>
    </source>
</evidence>